<dbReference type="EMBL" id="JACHJQ010000005">
    <property type="protein sequence ID" value="MBB4908792.1"/>
    <property type="molecule type" value="Genomic_DNA"/>
</dbReference>
<name>A0A7W7Q820_9PSEU</name>
<dbReference type="PRINTS" id="PR00469">
    <property type="entry name" value="PNDRDTASEII"/>
</dbReference>
<keyword evidence="2 5" id="KW-0560">Oxidoreductase</keyword>
<evidence type="ECO:0000256" key="3">
    <source>
        <dbReference type="ARBA" id="ARBA00048132"/>
    </source>
</evidence>
<dbReference type="InterPro" id="IPR036188">
    <property type="entry name" value="FAD/NAD-bd_sf"/>
</dbReference>
<evidence type="ECO:0000313" key="5">
    <source>
        <dbReference type="EMBL" id="MBB4908792.1"/>
    </source>
</evidence>
<gene>
    <name evidence="5" type="ORF">FHR82_005045</name>
</gene>
<keyword evidence="1" id="KW-0285">Flavoprotein</keyword>
<evidence type="ECO:0000259" key="4">
    <source>
        <dbReference type="Pfam" id="PF07992"/>
    </source>
</evidence>
<proteinExistence type="predicted"/>
<accession>A0A7W7Q820</accession>
<dbReference type="Pfam" id="PF07992">
    <property type="entry name" value="Pyr_redox_2"/>
    <property type="match status" value="1"/>
</dbReference>
<dbReference type="PRINTS" id="PR00368">
    <property type="entry name" value="FADPNR"/>
</dbReference>
<dbReference type="Gene3D" id="3.50.50.60">
    <property type="entry name" value="FAD/NAD(P)-binding domain"/>
    <property type="match status" value="2"/>
</dbReference>
<dbReference type="Proteomes" id="UP000520767">
    <property type="component" value="Unassembled WGS sequence"/>
</dbReference>
<dbReference type="InterPro" id="IPR050097">
    <property type="entry name" value="Ferredoxin-NADP_redctase_2"/>
</dbReference>
<comment type="catalytic activity">
    <reaction evidence="3">
        <text>[thioredoxin]-dithiol + NADP(+) = [thioredoxin]-disulfide + NADPH + H(+)</text>
        <dbReference type="Rhea" id="RHEA:20345"/>
        <dbReference type="Rhea" id="RHEA-COMP:10698"/>
        <dbReference type="Rhea" id="RHEA-COMP:10700"/>
        <dbReference type="ChEBI" id="CHEBI:15378"/>
        <dbReference type="ChEBI" id="CHEBI:29950"/>
        <dbReference type="ChEBI" id="CHEBI:50058"/>
        <dbReference type="ChEBI" id="CHEBI:57783"/>
        <dbReference type="ChEBI" id="CHEBI:58349"/>
        <dbReference type="EC" id="1.8.1.9"/>
    </reaction>
</comment>
<dbReference type="AlphaFoldDB" id="A0A7W7Q820"/>
<keyword evidence="6" id="KW-1185">Reference proteome</keyword>
<protein>
    <submittedName>
        <fullName evidence="5">Thioredoxin reductase (NADPH)</fullName>
        <ecNumber evidence="5">1.8.1.9</ecNumber>
    </submittedName>
</protein>
<evidence type="ECO:0000256" key="1">
    <source>
        <dbReference type="ARBA" id="ARBA00022630"/>
    </source>
</evidence>
<reference evidence="5 6" key="1">
    <citation type="submission" date="2020-08" db="EMBL/GenBank/DDBJ databases">
        <title>Genomic Encyclopedia of Type Strains, Phase III (KMG-III): the genomes of soil and plant-associated and newly described type strains.</title>
        <authorList>
            <person name="Whitman W."/>
        </authorList>
    </citation>
    <scope>NUCLEOTIDE SEQUENCE [LARGE SCALE GENOMIC DNA]</scope>
    <source>
        <strain evidence="5 6">CECT 8960</strain>
    </source>
</reference>
<sequence length="317" mass="32989">MDTQWDAVIVGGGSAGLTAGIVLARAQFTTLVIDGGEARNAPAAHMHGYLSRDGMAPAELLRTGKAEFTGYGGTLTHATVTGAARRADGSTSLTLAQGRELQARAVLVATGLADELPEVPGLRERWAVDVHHCPHCHGYEVRGTSIAVIGGPMVEMSVHLAALLRRYSPTVTFCLNGIELNGTERDRLTAYGVRLVDGEVHRVVAEHGTLTGIELGHGETVPCDTVFVAPRPRPHDALLTALGCRKDPLTGLIAVDERGATDVPGVWAAGNVVNPRAQVVTAASAGCVAAIAITGWLLEQDLAAAGNRSADIGGARR</sequence>
<dbReference type="SUPFAM" id="SSF51905">
    <property type="entry name" value="FAD/NAD(P)-binding domain"/>
    <property type="match status" value="1"/>
</dbReference>
<dbReference type="RefSeq" id="WP_184812896.1">
    <property type="nucleotide sequence ID" value="NZ_JACHJQ010000005.1"/>
</dbReference>
<dbReference type="GO" id="GO:0004791">
    <property type="term" value="F:thioredoxin-disulfide reductase (NADPH) activity"/>
    <property type="evidence" value="ECO:0007669"/>
    <property type="project" value="UniProtKB-EC"/>
</dbReference>
<feature type="domain" description="FAD/NAD(P)-binding" evidence="4">
    <location>
        <begin position="6"/>
        <end position="284"/>
    </location>
</feature>
<dbReference type="PANTHER" id="PTHR48105">
    <property type="entry name" value="THIOREDOXIN REDUCTASE 1-RELATED-RELATED"/>
    <property type="match status" value="1"/>
</dbReference>
<organism evidence="5 6">
    <name type="scientific">Actinophytocola algeriensis</name>
    <dbReference type="NCBI Taxonomy" id="1768010"/>
    <lineage>
        <taxon>Bacteria</taxon>
        <taxon>Bacillati</taxon>
        <taxon>Actinomycetota</taxon>
        <taxon>Actinomycetes</taxon>
        <taxon>Pseudonocardiales</taxon>
        <taxon>Pseudonocardiaceae</taxon>
    </lineage>
</organism>
<dbReference type="EC" id="1.8.1.9" evidence="5"/>
<evidence type="ECO:0000256" key="2">
    <source>
        <dbReference type="ARBA" id="ARBA00023002"/>
    </source>
</evidence>
<comment type="caution">
    <text evidence="5">The sequence shown here is derived from an EMBL/GenBank/DDBJ whole genome shotgun (WGS) entry which is preliminary data.</text>
</comment>
<evidence type="ECO:0000313" key="6">
    <source>
        <dbReference type="Proteomes" id="UP000520767"/>
    </source>
</evidence>
<dbReference type="InterPro" id="IPR023753">
    <property type="entry name" value="FAD/NAD-binding_dom"/>
</dbReference>